<evidence type="ECO:0000313" key="4">
    <source>
        <dbReference type="Proteomes" id="UP000032254"/>
    </source>
</evidence>
<dbReference type="SUPFAM" id="SSF69118">
    <property type="entry name" value="AhpD-like"/>
    <property type="match status" value="1"/>
</dbReference>
<dbReference type="PANTHER" id="PTHR35446">
    <property type="entry name" value="SI:CH211-175M2.5"/>
    <property type="match status" value="1"/>
</dbReference>
<dbReference type="Proteomes" id="UP000032254">
    <property type="component" value="Unassembled WGS sequence"/>
</dbReference>
<dbReference type="PATRIC" id="fig|47853.6.peg.6485"/>
<dbReference type="AlphaFoldDB" id="A0A0D0USW2"/>
<organism evidence="2 4">
    <name type="scientific">Micromonospora haikouensis</name>
    <dbReference type="NCBI Taxonomy" id="686309"/>
    <lineage>
        <taxon>Bacteria</taxon>
        <taxon>Bacillati</taxon>
        <taxon>Actinomycetota</taxon>
        <taxon>Actinomycetes</taxon>
        <taxon>Micromonosporales</taxon>
        <taxon>Micromonosporaceae</taxon>
        <taxon>Micromonospora</taxon>
    </lineage>
</organism>
<dbReference type="Pfam" id="PF02627">
    <property type="entry name" value="CMD"/>
    <property type="match status" value="1"/>
</dbReference>
<dbReference type="EMBL" id="JXSX01000003">
    <property type="protein sequence ID" value="KIR61872.1"/>
    <property type="molecule type" value="Genomic_DNA"/>
</dbReference>
<evidence type="ECO:0000259" key="1">
    <source>
        <dbReference type="Pfam" id="PF02627"/>
    </source>
</evidence>
<feature type="domain" description="Carboxymuconolactone decarboxylase-like" evidence="1">
    <location>
        <begin position="51"/>
        <end position="113"/>
    </location>
</feature>
<evidence type="ECO:0000313" key="2">
    <source>
        <dbReference type="EMBL" id="KIR61872.1"/>
    </source>
</evidence>
<evidence type="ECO:0000313" key="3">
    <source>
        <dbReference type="EMBL" id="SCF16420.1"/>
    </source>
</evidence>
<reference evidence="2 4" key="1">
    <citation type="submission" date="2015-01" db="EMBL/GenBank/DDBJ databases">
        <title>Sequencing and annotation of Micromonospora carbonacea strain JXNU-1 genome.</title>
        <authorList>
            <person name="Long Z."/>
            <person name="Huang Y."/>
            <person name="Jiang Y."/>
        </authorList>
    </citation>
    <scope>NUCLEOTIDE SEQUENCE [LARGE SCALE GENOMIC DNA]</scope>
    <source>
        <strain evidence="2 4">JXNU-1</strain>
    </source>
</reference>
<name>A0A0D0USW2_9ACTN</name>
<dbReference type="Gene3D" id="1.20.1290.10">
    <property type="entry name" value="AhpD-like"/>
    <property type="match status" value="1"/>
</dbReference>
<accession>A0A0D0USW2</accession>
<dbReference type="InterPro" id="IPR003779">
    <property type="entry name" value="CMD-like"/>
</dbReference>
<reference evidence="3 5" key="2">
    <citation type="submission" date="2016-06" db="EMBL/GenBank/DDBJ databases">
        <authorList>
            <person name="Kjaerup R.B."/>
            <person name="Dalgaard T.S."/>
            <person name="Juul-Madsen H.R."/>
        </authorList>
    </citation>
    <scope>NUCLEOTIDE SEQUENCE [LARGE SCALE GENOMIC DNA]</scope>
    <source>
        <strain evidence="3 5">DSM 45626</strain>
    </source>
</reference>
<dbReference type="InterPro" id="IPR004675">
    <property type="entry name" value="AhpD_core"/>
</dbReference>
<dbReference type="PANTHER" id="PTHR35446:SF2">
    <property type="entry name" value="CARBOXYMUCONOLACTONE DECARBOXYLASE-LIKE DOMAIN-CONTAINING PROTEIN"/>
    <property type="match status" value="1"/>
</dbReference>
<keyword evidence="2" id="KW-0560">Oxidoreductase</keyword>
<dbReference type="InterPro" id="IPR029032">
    <property type="entry name" value="AhpD-like"/>
</dbReference>
<gene>
    <name evidence="3" type="ORF">GA0070558_13633</name>
    <name evidence="2" type="ORF">TK50_30930</name>
</gene>
<dbReference type="EMBL" id="FMCW01000036">
    <property type="protein sequence ID" value="SCF16420.1"/>
    <property type="molecule type" value="Genomic_DNA"/>
</dbReference>
<accession>A0A1C4Y6Y7</accession>
<keyword evidence="2" id="KW-0575">Peroxidase</keyword>
<proteinExistence type="predicted"/>
<evidence type="ECO:0000313" key="5">
    <source>
        <dbReference type="Proteomes" id="UP000199375"/>
    </source>
</evidence>
<protein>
    <submittedName>
        <fullName evidence="2">Peroxidase</fullName>
    </submittedName>
</protein>
<sequence>METTTRQPGIRVPMIDEDQAQGRTAELYEEIKAVTGLPFVPDMFRLTSTNPRLLAVVLAGYGGIFGGDTLPRQLKELISAWTSKLNGCPYCVGTHSWFLSQFGGSDELLEAVSDADSVEDLPVDERTMPLMRLVTKVSTGAYKITDADWEQAAAAGWSDAEMLEAVFCACLFAFINRLVDATGLGSSVDRSRIARLGDE</sequence>
<dbReference type="NCBIfam" id="TIGR00778">
    <property type="entry name" value="ahpD_dom"/>
    <property type="match status" value="1"/>
</dbReference>
<dbReference type="GO" id="GO:0051920">
    <property type="term" value="F:peroxiredoxin activity"/>
    <property type="evidence" value="ECO:0007669"/>
    <property type="project" value="InterPro"/>
</dbReference>
<keyword evidence="4" id="KW-1185">Reference proteome</keyword>
<dbReference type="Proteomes" id="UP000199375">
    <property type="component" value="Unassembled WGS sequence"/>
</dbReference>